<keyword evidence="1 5" id="KW-0808">Transferase</keyword>
<evidence type="ECO:0000256" key="5">
    <source>
        <dbReference type="HAMAP-Rule" id="MF_02114"/>
    </source>
</evidence>
<dbReference type="InterPro" id="IPR029044">
    <property type="entry name" value="Nucleotide-diphossugar_trans"/>
</dbReference>
<dbReference type="GO" id="GO:0052645">
    <property type="term" value="P:F420-0 metabolic process"/>
    <property type="evidence" value="ECO:0007669"/>
    <property type="project" value="UniProtKB-UniRule"/>
</dbReference>
<dbReference type="Gene3D" id="3.90.550.10">
    <property type="entry name" value="Spore Coat Polysaccharide Biosynthesis Protein SpsA, Chain A"/>
    <property type="match status" value="1"/>
</dbReference>
<name>A0A7C3YFY1_9EURY</name>
<comment type="similarity">
    <text evidence="5">Belongs to the CofC family.</text>
</comment>
<accession>A0A7C3YFY1</accession>
<dbReference type="PANTHER" id="PTHR40392:SF1">
    <property type="entry name" value="2-PHOSPHO-L-LACTATE GUANYLYLTRANSFERASE"/>
    <property type="match status" value="1"/>
</dbReference>
<evidence type="ECO:0000313" key="7">
    <source>
        <dbReference type="EMBL" id="HGU59849.1"/>
    </source>
</evidence>
<proteinExistence type="inferred from homology"/>
<dbReference type="GO" id="GO:0043814">
    <property type="term" value="F:phospholactate guanylyltransferase activity"/>
    <property type="evidence" value="ECO:0007669"/>
    <property type="project" value="UniProtKB-EC"/>
</dbReference>
<evidence type="ECO:0000313" key="6">
    <source>
        <dbReference type="EMBL" id="HGE66682.1"/>
    </source>
</evidence>
<sequence length="200" mass="23056">MQIIIPFKPRNPKSRLSNILNEKERENLAFYMLLDVIDVCEDAIILSSEECKRLEGYRVIVDKRSLDEAVTSFIKKGETAVVMSDLPLINKKILTSFLDSEGDVVIAPGRKAGTNMLLSRNRDFYTSYHYGSFLKHIDICRRLGLSYTVFDSFYSSVDIDEKEDLLELMIHGKGKKSYEYLKSLGFYVDFSEKDPKLRRA</sequence>
<dbReference type="UniPathway" id="UPA00071"/>
<comment type="catalytic activity">
    <reaction evidence="5">
        <text>(2S)-2-phospholactate + GTP + H(+) = (2S)-lactyl-2-diphospho-5'-guanosine + diphosphate</text>
        <dbReference type="Rhea" id="RHEA:63424"/>
        <dbReference type="ChEBI" id="CHEBI:15378"/>
        <dbReference type="ChEBI" id="CHEBI:33019"/>
        <dbReference type="ChEBI" id="CHEBI:37565"/>
        <dbReference type="ChEBI" id="CHEBI:59435"/>
        <dbReference type="ChEBI" id="CHEBI:59906"/>
        <dbReference type="EC" id="2.7.7.68"/>
    </reaction>
</comment>
<gene>
    <name evidence="5 6" type="primary">cofC</name>
    <name evidence="8" type="ORF">ENL48_06585</name>
    <name evidence="7" type="ORF">ENT89_06850</name>
    <name evidence="6" type="ORF">ENX77_06175</name>
</gene>
<keyword evidence="2 5" id="KW-0548">Nucleotidyltransferase</keyword>
<comment type="subunit">
    <text evidence="5">Homodimer.</text>
</comment>
<dbReference type="EC" id="2.7.7.68" evidence="5"/>
<dbReference type="Gene3D" id="6.10.140.50">
    <property type="match status" value="1"/>
</dbReference>
<dbReference type="GO" id="GO:0005525">
    <property type="term" value="F:GTP binding"/>
    <property type="evidence" value="ECO:0007669"/>
    <property type="project" value="UniProtKB-KW"/>
</dbReference>
<keyword evidence="4 5" id="KW-0342">GTP-binding</keyword>
<comment type="caution">
    <text evidence="6">The sequence shown here is derived from an EMBL/GenBank/DDBJ whole genome shotgun (WGS) entry which is preliminary data.</text>
</comment>
<evidence type="ECO:0000256" key="1">
    <source>
        <dbReference type="ARBA" id="ARBA00022679"/>
    </source>
</evidence>
<evidence type="ECO:0000313" key="8">
    <source>
        <dbReference type="EMBL" id="HHF48781.1"/>
    </source>
</evidence>
<dbReference type="HAMAP" id="MF_02114">
    <property type="entry name" value="CofC"/>
    <property type="match status" value="1"/>
</dbReference>
<evidence type="ECO:0000256" key="2">
    <source>
        <dbReference type="ARBA" id="ARBA00022695"/>
    </source>
</evidence>
<keyword evidence="3 5" id="KW-0547">Nucleotide-binding</keyword>
<comment type="pathway">
    <text evidence="5">Cofactor biosynthesis; coenzyme F420 biosynthesis.</text>
</comment>
<dbReference type="EMBL" id="DRUC01000098">
    <property type="protein sequence ID" value="HHF48781.1"/>
    <property type="molecule type" value="Genomic_DNA"/>
</dbReference>
<protein>
    <recommendedName>
        <fullName evidence="5">2-phospho-L-lactate guanylyltransferase</fullName>
        <shortName evidence="5">LP guanylyltransferase</shortName>
        <ecNumber evidence="5">2.7.7.68</ecNumber>
    </recommendedName>
</protein>
<dbReference type="PANTHER" id="PTHR40392">
    <property type="entry name" value="2-PHOSPHO-L-LACTATE GUANYLYLTRANSFERASE"/>
    <property type="match status" value="1"/>
</dbReference>
<comment type="function">
    <text evidence="5">Guanylyltransferase that catalyzes the activation of (2S)-2-phospholactate (2-PL) as (2S)-lactyl-2-diphospho-5'-guanosine, via the condensation of 2-PL with GTP. It is involved in the biosynthesis of coenzyme F420, a hydride carrier cofactor.</text>
</comment>
<dbReference type="AlphaFoldDB" id="A0A7C3YFY1"/>
<reference evidence="6" key="1">
    <citation type="journal article" date="2020" name="mSystems">
        <title>Genome- and Community-Level Interaction Insights into Carbon Utilization and Element Cycling Functions of Hydrothermarchaeota in Hydrothermal Sediment.</title>
        <authorList>
            <person name="Zhou Z."/>
            <person name="Liu Y."/>
            <person name="Xu W."/>
            <person name="Pan J."/>
            <person name="Luo Z.H."/>
            <person name="Li M."/>
        </authorList>
    </citation>
    <scope>NUCLEOTIDE SEQUENCE [LARGE SCALE GENOMIC DNA]</scope>
    <source>
        <strain evidence="8">SpSt-10</strain>
        <strain evidence="7">SpSt-62</strain>
        <strain evidence="6">SpSt-97</strain>
    </source>
</reference>
<dbReference type="NCBIfam" id="TIGR03552">
    <property type="entry name" value="F420_cofC"/>
    <property type="match status" value="1"/>
</dbReference>
<dbReference type="EMBL" id="DTPI01000031">
    <property type="protein sequence ID" value="HGE66682.1"/>
    <property type="molecule type" value="Genomic_DNA"/>
</dbReference>
<dbReference type="SUPFAM" id="SSF53448">
    <property type="entry name" value="Nucleotide-diphospho-sugar transferases"/>
    <property type="match status" value="1"/>
</dbReference>
<organism evidence="6">
    <name type="scientific">Geoglobus ahangari</name>
    <dbReference type="NCBI Taxonomy" id="113653"/>
    <lineage>
        <taxon>Archaea</taxon>
        <taxon>Methanobacteriati</taxon>
        <taxon>Methanobacteriota</taxon>
        <taxon>Archaeoglobi</taxon>
        <taxon>Archaeoglobales</taxon>
        <taxon>Archaeoglobaceae</taxon>
        <taxon>Geoglobus</taxon>
    </lineage>
</organism>
<evidence type="ECO:0000256" key="3">
    <source>
        <dbReference type="ARBA" id="ARBA00022741"/>
    </source>
</evidence>
<dbReference type="EMBL" id="DTAK01000050">
    <property type="protein sequence ID" value="HGU59849.1"/>
    <property type="molecule type" value="Genomic_DNA"/>
</dbReference>
<dbReference type="Pfam" id="PF01983">
    <property type="entry name" value="CofC"/>
    <property type="match status" value="1"/>
</dbReference>
<evidence type="ECO:0000256" key="4">
    <source>
        <dbReference type="ARBA" id="ARBA00023134"/>
    </source>
</evidence>
<dbReference type="InterPro" id="IPR002835">
    <property type="entry name" value="CofC"/>
</dbReference>